<reference evidence="3" key="1">
    <citation type="submission" date="2021-01" db="EMBL/GenBank/DDBJ databases">
        <title>Whole genome shotgun sequence of Actinocatenispora rupis NBRC 107355.</title>
        <authorList>
            <person name="Komaki H."/>
            <person name="Tamura T."/>
        </authorList>
    </citation>
    <scope>NUCLEOTIDE SEQUENCE</scope>
    <source>
        <strain evidence="3">NBRC 107355</strain>
    </source>
</reference>
<evidence type="ECO:0000313" key="3">
    <source>
        <dbReference type="EMBL" id="GID09176.1"/>
    </source>
</evidence>
<comment type="caution">
    <text evidence="3">The sequence shown here is derived from an EMBL/GenBank/DDBJ whole genome shotgun (WGS) entry which is preliminary data.</text>
</comment>
<dbReference type="Proteomes" id="UP000612808">
    <property type="component" value="Unassembled WGS sequence"/>
</dbReference>
<dbReference type="AlphaFoldDB" id="A0A8J3ISM9"/>
<gene>
    <name evidence="3" type="ORF">Aru02nite_00650</name>
</gene>
<name>A0A8J3ISM9_9ACTN</name>
<feature type="signal peptide" evidence="2">
    <location>
        <begin position="1"/>
        <end position="22"/>
    </location>
</feature>
<dbReference type="RefSeq" id="WP_203653922.1">
    <property type="nucleotide sequence ID" value="NZ_BAAAZM010000031.1"/>
</dbReference>
<accession>A0A8J3ISM9</accession>
<dbReference type="EMBL" id="BOMB01000001">
    <property type="protein sequence ID" value="GID09176.1"/>
    <property type="molecule type" value="Genomic_DNA"/>
</dbReference>
<feature type="compositionally biased region" description="Low complexity" evidence="1">
    <location>
        <begin position="88"/>
        <end position="104"/>
    </location>
</feature>
<feature type="chain" id="PRO_5039169742" evidence="2">
    <location>
        <begin position="23"/>
        <end position="156"/>
    </location>
</feature>
<organism evidence="3 4">
    <name type="scientific">Actinocatenispora rupis</name>
    <dbReference type="NCBI Taxonomy" id="519421"/>
    <lineage>
        <taxon>Bacteria</taxon>
        <taxon>Bacillati</taxon>
        <taxon>Actinomycetota</taxon>
        <taxon>Actinomycetes</taxon>
        <taxon>Micromonosporales</taxon>
        <taxon>Micromonosporaceae</taxon>
        <taxon>Actinocatenispora</taxon>
    </lineage>
</organism>
<evidence type="ECO:0000256" key="2">
    <source>
        <dbReference type="SAM" id="SignalP"/>
    </source>
</evidence>
<sequence>MASGSLPRRGVLLGGLAAVVTAAGLAGCTDTEKPPPPSPVLPVLAGSRELVAAYDAVLVRHADLADRLAALRADHRRHVQELTKRLGSATPSASASATPSTPVVPDGADAAVAMLLAAERRAQQDGTTACLSAPAEYATLFGSVAACRASHVAVLS</sequence>
<proteinExistence type="predicted"/>
<feature type="region of interest" description="Disordered" evidence="1">
    <location>
        <begin position="83"/>
        <end position="104"/>
    </location>
</feature>
<evidence type="ECO:0000256" key="1">
    <source>
        <dbReference type="SAM" id="MobiDB-lite"/>
    </source>
</evidence>
<keyword evidence="2" id="KW-0732">Signal</keyword>
<protein>
    <submittedName>
        <fullName evidence="3">Uncharacterized protein</fullName>
    </submittedName>
</protein>
<evidence type="ECO:0000313" key="4">
    <source>
        <dbReference type="Proteomes" id="UP000612808"/>
    </source>
</evidence>
<keyword evidence="4" id="KW-1185">Reference proteome</keyword>